<dbReference type="Pfam" id="PF13362">
    <property type="entry name" value="Toprim_3"/>
    <property type="match status" value="1"/>
</dbReference>
<reference evidence="3 4" key="1">
    <citation type="journal article" date="2003" name="J. Bacteriol.">
        <title>Complete genome sequence of the ammonia-oxidizing bacterium and obligate chemolithoautotroph Nitrosomonas europaea.</title>
        <authorList>
            <person name="Chain P."/>
            <person name="Lamerdin J."/>
            <person name="Larimer F."/>
            <person name="Regala W."/>
            <person name="Land M."/>
            <person name="Hauser L."/>
            <person name="Hooper A."/>
            <person name="Klotz M."/>
            <person name="Norton J."/>
            <person name="Sayavedra-Soto L."/>
            <person name="Arciero D."/>
            <person name="Hommes N."/>
            <person name="Whittaker M."/>
            <person name="Arp D."/>
        </authorList>
    </citation>
    <scope>NUCLEOTIDE SEQUENCE [LARGE SCALE GENOMIC DNA]</scope>
    <source>
        <strain evidence="4">ATCC 19718 / CIP 103999 / KCTC 2705 / NBRC 14298</strain>
    </source>
</reference>
<dbReference type="HOGENOM" id="CLU_034830_1_0_4"/>
<organism evidence="3 4">
    <name type="scientific">Nitrosomonas europaea (strain ATCC 19718 / CIP 103999 / KCTC 2705 / NBRC 14298)</name>
    <dbReference type="NCBI Taxonomy" id="228410"/>
    <lineage>
        <taxon>Bacteria</taxon>
        <taxon>Pseudomonadati</taxon>
        <taxon>Pseudomonadota</taxon>
        <taxon>Betaproteobacteria</taxon>
        <taxon>Nitrosomonadales</taxon>
        <taxon>Nitrosomonadaceae</taxon>
        <taxon>Nitrosomonas</taxon>
    </lineage>
</organism>
<evidence type="ECO:0000313" key="4">
    <source>
        <dbReference type="Proteomes" id="UP000001416"/>
    </source>
</evidence>
<sequence length="306" mass="33766">MATLLSKKQPTAHANYNNNLTAFHQEIINAGLTPPAGIIDDGKLHRFSSNGKRGDDSGWYVFHPDDPVAGAFGCWRLGLTQSWCSKSPDTMTPAERELHRKRVEAMRLEREADTARRHKEAAAKAQKLWANAEPADSEHPYLINKNVQSHGLRCVNDSLIVPLYSGSEIASLQFIMPDGEKRFLTGGKIKGSYSPIGTVQVGQRIFICEGWATGATIHQSTGCAVFCSMNAGNLLDVGRYIRREFPHKELVIAGDDDRLTKDNPGRTAALLAASTLDCGVVFPPFPDDAPMELSDFNDLQNWRDMQ</sequence>
<dbReference type="PhylomeDB" id="Q82XM4"/>
<dbReference type="RefSeq" id="WP_011110878.1">
    <property type="nucleotide sequence ID" value="NC_004757.1"/>
</dbReference>
<dbReference type="OrthoDB" id="110640at2"/>
<keyword evidence="1" id="KW-0175">Coiled coil</keyword>
<proteinExistence type="predicted"/>
<dbReference type="InterPro" id="IPR034154">
    <property type="entry name" value="TOPRIM_DnaG/twinkle"/>
</dbReference>
<dbReference type="KEGG" id="neu:NE0233"/>
<dbReference type="GeneID" id="87103444"/>
<dbReference type="AlphaFoldDB" id="Q82XM4"/>
<dbReference type="CDD" id="cd01029">
    <property type="entry name" value="TOPRIM_primases"/>
    <property type="match status" value="1"/>
</dbReference>
<keyword evidence="4" id="KW-1185">Reference proteome</keyword>
<evidence type="ECO:0000259" key="2">
    <source>
        <dbReference type="Pfam" id="PF13362"/>
    </source>
</evidence>
<dbReference type="Proteomes" id="UP000001416">
    <property type="component" value="Chromosome"/>
</dbReference>
<gene>
    <name evidence="3" type="ordered locus">NE0233</name>
</gene>
<dbReference type="STRING" id="228410.NE0233"/>
<accession>Q82XM4</accession>
<name>Q82XM4_NITEU</name>
<evidence type="ECO:0000256" key="1">
    <source>
        <dbReference type="SAM" id="Coils"/>
    </source>
</evidence>
<feature type="domain" description="Toprim" evidence="2">
    <location>
        <begin position="205"/>
        <end position="299"/>
    </location>
</feature>
<evidence type="ECO:0000313" key="3">
    <source>
        <dbReference type="EMBL" id="CAD84144.1"/>
    </source>
</evidence>
<dbReference type="eggNOG" id="COG4643">
    <property type="taxonomic scope" value="Bacteria"/>
</dbReference>
<dbReference type="InterPro" id="IPR006171">
    <property type="entry name" value="TOPRIM_dom"/>
</dbReference>
<feature type="coiled-coil region" evidence="1">
    <location>
        <begin position="98"/>
        <end position="125"/>
    </location>
</feature>
<protein>
    <submittedName>
        <fullName evidence="3">Toprim domain</fullName>
    </submittedName>
</protein>
<dbReference type="EMBL" id="AL954747">
    <property type="protein sequence ID" value="CAD84144.1"/>
    <property type="molecule type" value="Genomic_DNA"/>
</dbReference>